<dbReference type="InterPro" id="IPR016187">
    <property type="entry name" value="CTDL_fold"/>
</dbReference>
<proteinExistence type="predicted"/>
<evidence type="ECO:0000313" key="6">
    <source>
        <dbReference type="Proteomes" id="UP000005408"/>
    </source>
</evidence>
<dbReference type="InterPro" id="IPR001304">
    <property type="entry name" value="C-type_lectin-like"/>
</dbReference>
<feature type="domain" description="C-type lectin" evidence="4">
    <location>
        <begin position="205"/>
        <end position="318"/>
    </location>
</feature>
<dbReference type="SUPFAM" id="SSF82895">
    <property type="entry name" value="TSP-1 type 1 repeat"/>
    <property type="match status" value="4"/>
</dbReference>
<feature type="signal peptide" evidence="3">
    <location>
        <begin position="1"/>
        <end position="20"/>
    </location>
</feature>
<dbReference type="PANTHER" id="PTHR16311:SF3">
    <property type="entry name" value="THROMBOSPONDIN TYPE-1 DOMAIN-CONTAINING PROTEIN 1"/>
    <property type="match status" value="1"/>
</dbReference>
<dbReference type="FunFam" id="2.20.100.10:FF:000007">
    <property type="entry name" value="Thrombospondin 1"/>
    <property type="match status" value="3"/>
</dbReference>
<dbReference type="Pfam" id="PF00059">
    <property type="entry name" value="Lectin_C"/>
    <property type="match status" value="2"/>
</dbReference>
<dbReference type="Proteomes" id="UP000005408">
    <property type="component" value="Unassembled WGS sequence"/>
</dbReference>
<keyword evidence="3" id="KW-0732">Signal</keyword>
<keyword evidence="6" id="KW-1185">Reference proteome</keyword>
<dbReference type="AlphaFoldDB" id="A0A8W8IDG9"/>
<dbReference type="SMART" id="SM00209">
    <property type="entry name" value="TSP1"/>
    <property type="match status" value="4"/>
</dbReference>
<dbReference type="EnsemblMetazoa" id="G1366.5">
    <property type="protein sequence ID" value="G1366.5:cds"/>
    <property type="gene ID" value="G1366"/>
</dbReference>
<keyword evidence="2" id="KW-1015">Disulfide bond</keyword>
<dbReference type="PANTHER" id="PTHR16311">
    <property type="entry name" value="THROMBOSPONDIN TYPE I DOMAIN-CONTAINING 1"/>
    <property type="match status" value="1"/>
</dbReference>
<evidence type="ECO:0000256" key="3">
    <source>
        <dbReference type="SAM" id="SignalP"/>
    </source>
</evidence>
<dbReference type="EnsemblMetazoa" id="G1366.1">
    <property type="protein sequence ID" value="G1366.1:cds"/>
    <property type="gene ID" value="G1366"/>
</dbReference>
<dbReference type="SUPFAM" id="SSF56436">
    <property type="entry name" value="C-type lectin-like"/>
    <property type="match status" value="2"/>
</dbReference>
<dbReference type="SMART" id="SM00034">
    <property type="entry name" value="CLECT"/>
    <property type="match status" value="2"/>
</dbReference>
<dbReference type="OMA" id="CIAMIAN"/>
<evidence type="ECO:0000256" key="1">
    <source>
        <dbReference type="ARBA" id="ARBA00022737"/>
    </source>
</evidence>
<dbReference type="Gene3D" id="2.20.100.10">
    <property type="entry name" value="Thrombospondin type-1 (TSP1) repeat"/>
    <property type="match status" value="4"/>
</dbReference>
<evidence type="ECO:0000313" key="5">
    <source>
        <dbReference type="EnsemblMetazoa" id="G1366.5:cds"/>
    </source>
</evidence>
<dbReference type="OrthoDB" id="446173at2759"/>
<keyword evidence="1" id="KW-0677">Repeat</keyword>
<reference evidence="5" key="1">
    <citation type="submission" date="2022-08" db="UniProtKB">
        <authorList>
            <consortium name="EnsemblMetazoa"/>
        </authorList>
    </citation>
    <scope>IDENTIFICATION</scope>
    <source>
        <strain evidence="5">05x7-T-G4-1.051#20</strain>
    </source>
</reference>
<name>A0A8W8IDG9_MAGGI</name>
<dbReference type="Pfam" id="PF00090">
    <property type="entry name" value="TSP_1"/>
    <property type="match status" value="4"/>
</dbReference>
<sequence length="756" mass="82356">MISTWLILCLFADIFYLVSCNCSTNCSEIVCAKGDDPICHVSKCVCKRHTGVCFNDAECGYGEHCDHPMCDTSSHQCHCGHLPRHHHHCSSDPDCTSSSSHCSSGVHSRCYHGYCYCLEKFSVGECGHHHHHHDEECHHHSCPSSYSEICSSNKCGCIRDSVECLEDSHCAHHGCHGNGKPTCENNGCVCIDKVSVTCNAGWIKLGENCYRKYGHQADWIHAMKDCKGNGGALVDIGSHEEQSFVQKMAGGNDVWIAGSDSSEEGKWRWFGSGQTWGYTNWNKGQPDNYKDHEDCAVMTSGGHWNDTNCNEHRNYICEQTTAKHQCTSPWIERNGACFKLFTDKASWSDALETCQLHSATLVYLENSQDNDFVHGLTGGKDIWIGGNDGQKDRTWSWVGTSLVWGYSKWDSGEPDNRLDEDCIAMIANGTWHDTFCNTKTQLEFVCKRKLPPINGGWSHFGHYAACSVSCGGGATTRSRTCSNPAPKWGGDDCSGSSTQTSSCNTNPCPVDGLWSAWGAWGHCSKTCGGGTRERHRTCTNPAPSHGGANCIGSLTVTESCNTQYCPIAGSWSAWGAWGKCSVTCGRGTHERHRTCSNPAPSHGGADCVGSTTLTQHCESVHCPIDGSWSAWGAWGHCSVTCGGGTKERHRTCSNPVPSHGGANCVGSNKNSHNCNDASCPTAAPGVPCPVCDPSMNCVWGNECPDGQTCMIRSYPHYKFTVHCSIKDDCHFIKAVTTSGEIYCCDDRQCLRTILGL</sequence>
<dbReference type="InterPro" id="IPR036383">
    <property type="entry name" value="TSP1_rpt_sf"/>
</dbReference>
<organism evidence="5 6">
    <name type="scientific">Magallana gigas</name>
    <name type="common">Pacific oyster</name>
    <name type="synonym">Crassostrea gigas</name>
    <dbReference type="NCBI Taxonomy" id="29159"/>
    <lineage>
        <taxon>Eukaryota</taxon>
        <taxon>Metazoa</taxon>
        <taxon>Spiralia</taxon>
        <taxon>Lophotrochozoa</taxon>
        <taxon>Mollusca</taxon>
        <taxon>Bivalvia</taxon>
        <taxon>Autobranchia</taxon>
        <taxon>Pteriomorphia</taxon>
        <taxon>Ostreida</taxon>
        <taxon>Ostreoidea</taxon>
        <taxon>Ostreidae</taxon>
        <taxon>Magallana</taxon>
    </lineage>
</organism>
<dbReference type="InterPro" id="IPR016186">
    <property type="entry name" value="C-type_lectin-like/link_sf"/>
</dbReference>
<protein>
    <recommendedName>
        <fullName evidence="4">C-type lectin domain-containing protein</fullName>
    </recommendedName>
</protein>
<evidence type="ECO:0000259" key="4">
    <source>
        <dbReference type="PROSITE" id="PS50041"/>
    </source>
</evidence>
<dbReference type="PROSITE" id="PS00615">
    <property type="entry name" value="C_TYPE_LECTIN_1"/>
    <property type="match status" value="1"/>
</dbReference>
<evidence type="ECO:0000256" key="2">
    <source>
        <dbReference type="ARBA" id="ARBA00023157"/>
    </source>
</evidence>
<dbReference type="EnsemblMetazoa" id="G1366.3">
    <property type="protein sequence ID" value="G1366.3:cds"/>
    <property type="gene ID" value="G1366"/>
</dbReference>
<dbReference type="PROSITE" id="PS50041">
    <property type="entry name" value="C_TYPE_LECTIN_2"/>
    <property type="match status" value="2"/>
</dbReference>
<feature type="chain" id="PRO_5042430798" description="C-type lectin domain-containing protein" evidence="3">
    <location>
        <begin position="21"/>
        <end position="756"/>
    </location>
</feature>
<feature type="domain" description="C-type lectin" evidence="4">
    <location>
        <begin position="333"/>
        <end position="439"/>
    </location>
</feature>
<dbReference type="GO" id="GO:0071944">
    <property type="term" value="C:cell periphery"/>
    <property type="evidence" value="ECO:0007669"/>
    <property type="project" value="TreeGrafter"/>
</dbReference>
<dbReference type="InterPro" id="IPR018378">
    <property type="entry name" value="C-type_lectin_CS"/>
</dbReference>
<dbReference type="PROSITE" id="PS50092">
    <property type="entry name" value="TSP1"/>
    <property type="match status" value="4"/>
</dbReference>
<dbReference type="FunFam" id="2.20.100.10:FF:000001">
    <property type="entry name" value="semaphorin-5A isoform X1"/>
    <property type="match status" value="1"/>
</dbReference>
<accession>A0A8W8IDG9</accession>
<dbReference type="Gene3D" id="3.10.100.10">
    <property type="entry name" value="Mannose-Binding Protein A, subunit A"/>
    <property type="match status" value="2"/>
</dbReference>
<dbReference type="InterPro" id="IPR038877">
    <property type="entry name" value="THSD1"/>
</dbReference>
<dbReference type="InterPro" id="IPR000884">
    <property type="entry name" value="TSP1_rpt"/>
</dbReference>
<dbReference type="CDD" id="cd00037">
    <property type="entry name" value="CLECT"/>
    <property type="match status" value="1"/>
</dbReference>